<protein>
    <submittedName>
        <fullName evidence="1">Uncharacterized protein</fullName>
    </submittedName>
</protein>
<organism evidence="1 2">
    <name type="scientific">Thalassomonas viridans</name>
    <dbReference type="NCBI Taxonomy" id="137584"/>
    <lineage>
        <taxon>Bacteria</taxon>
        <taxon>Pseudomonadati</taxon>
        <taxon>Pseudomonadota</taxon>
        <taxon>Gammaproteobacteria</taxon>
        <taxon>Alteromonadales</taxon>
        <taxon>Colwelliaceae</taxon>
        <taxon>Thalassomonas</taxon>
    </lineage>
</organism>
<gene>
    <name evidence="1" type="ORF">SG34_023385</name>
</gene>
<evidence type="ECO:0000313" key="1">
    <source>
        <dbReference type="EMBL" id="WDE04254.1"/>
    </source>
</evidence>
<dbReference type="KEGG" id="tvd:SG34_023385"/>
<sequence length="98" mass="11047">MSESTPLDKEAGGKALLSALISLTDDFHKFTEECAFLCDAFAAVAREPECINEDTSEGIGHISYWLKDQVKGYDERINVLYKTLHNRHIQAAENEEQE</sequence>
<evidence type="ECO:0000313" key="2">
    <source>
        <dbReference type="Proteomes" id="UP000032352"/>
    </source>
</evidence>
<accession>A0AAE9Z1E4</accession>
<proteinExistence type="predicted"/>
<dbReference type="RefSeq" id="WP_044836898.1">
    <property type="nucleotide sequence ID" value="NZ_CP059733.1"/>
</dbReference>
<keyword evidence="2" id="KW-1185">Reference proteome</keyword>
<dbReference type="EMBL" id="CP059733">
    <property type="protein sequence ID" value="WDE04254.1"/>
    <property type="molecule type" value="Genomic_DNA"/>
</dbReference>
<reference evidence="1 2" key="2">
    <citation type="journal article" date="2022" name="Mar. Drugs">
        <title>Bioassay-Guided Fractionation Leads to the Detection of Cholic Acid Generated by the Rare Thalassomonas sp.</title>
        <authorList>
            <person name="Pheiffer F."/>
            <person name="Schneider Y.K."/>
            <person name="Hansen E.H."/>
            <person name="Andersen J.H."/>
            <person name="Isaksson J."/>
            <person name="Busche T."/>
            <person name="R C."/>
            <person name="Kalinowski J."/>
            <person name="Zyl L.V."/>
            <person name="Trindade M."/>
        </authorList>
    </citation>
    <scope>NUCLEOTIDE SEQUENCE [LARGE SCALE GENOMIC DNA]</scope>
    <source>
        <strain evidence="1 2">XOM25</strain>
    </source>
</reference>
<reference evidence="1 2" key="1">
    <citation type="journal article" date="2015" name="Genome Announc.">
        <title>Draft Genome Sequences of Marine Isolates of Thalassomonas viridans and Thalassomonas actiniarum.</title>
        <authorList>
            <person name="Olonade I."/>
            <person name="van Zyl L.J."/>
            <person name="Trindade M."/>
        </authorList>
    </citation>
    <scope>NUCLEOTIDE SEQUENCE [LARGE SCALE GENOMIC DNA]</scope>
    <source>
        <strain evidence="1 2">XOM25</strain>
    </source>
</reference>
<dbReference type="AlphaFoldDB" id="A0AAE9Z1E4"/>
<name>A0AAE9Z1E4_9GAMM</name>
<dbReference type="Proteomes" id="UP000032352">
    <property type="component" value="Chromosome"/>
</dbReference>